<protein>
    <submittedName>
        <fullName evidence="5">Acylsugar acyltransferase</fullName>
    </submittedName>
</protein>
<sequence length="461" mass="51601">MHVPVLLRAAFHKGFQVEFIRRFSTAKTGTPQATLIEKTMIKPMHPTLFFGKNHKLSFLDQISDGRYIPIAFFFPKQDSSSSNTKSYISQLLKDSLSKVLVSYYPFAGTLMDDTNIHCNDQGVEFQEVQFDCPLSEFFDCPHTDFESLLFPKGLPWAPCDKNRLFSIQLNHFDCGGVVLSLCMTHTLGDAWSAFNFTKDWASLSRGASVKLCPQFDGASIFPPIDDYSAIKDIKAPGGQCISKRYVFSASKIQSLKDKIASTTDEYSKLRNYPTSVEAISTVLLKSAASNSNKPSLLFLTTDLRRRAKDIIPPKCIGNTGVPLYIFAREKREMELQRLVGEFKKEKERVSSAYNNVTRETLFPTTMETIGKAVSMLAEIDKLDLYVSSSLSKLPAEDIDFGWGGPKRVIVHGGNYIQNVSILCDNLRGDGIEVFVQLEEQKMHALESAQEMLEFASPYGGT</sequence>
<dbReference type="EMBL" id="KT716261">
    <property type="protein sequence ID" value="AOR06334.1"/>
    <property type="molecule type" value="mRNA"/>
</dbReference>
<dbReference type="Pfam" id="PF02458">
    <property type="entry name" value="Transferase"/>
    <property type="match status" value="1"/>
</dbReference>
<gene>
    <name evidence="5" type="primary">ASAT4</name>
</gene>
<dbReference type="Gene3D" id="3.30.559.10">
    <property type="entry name" value="Chloramphenicol acetyltransferase-like domain"/>
    <property type="match status" value="2"/>
</dbReference>
<evidence type="ECO:0000256" key="3">
    <source>
        <dbReference type="ARBA" id="ARBA00022679"/>
    </source>
</evidence>
<evidence type="ECO:0000256" key="2">
    <source>
        <dbReference type="ARBA" id="ARBA00009861"/>
    </source>
</evidence>
<keyword evidence="4 5" id="KW-0012">Acyltransferase</keyword>
<dbReference type="PANTHER" id="PTHR31623">
    <property type="entry name" value="F21J9.9"/>
    <property type="match status" value="1"/>
</dbReference>
<name>A0A288PMY3_PETAX</name>
<dbReference type="PANTHER" id="PTHR31623:SF88">
    <property type="entry name" value="ACYLSUGAR ACYLTRANSFERASE 3-LIKE"/>
    <property type="match status" value="1"/>
</dbReference>
<dbReference type="GO" id="GO:0016746">
    <property type="term" value="F:acyltransferase activity"/>
    <property type="evidence" value="ECO:0007669"/>
    <property type="project" value="UniProtKB-KW"/>
</dbReference>
<accession>A0A288PMY3</accession>
<evidence type="ECO:0000313" key="5">
    <source>
        <dbReference type="EMBL" id="AOR06334.1"/>
    </source>
</evidence>
<reference evidence="5" key="1">
    <citation type="journal article" date="2017" name="Plant Physiol.">
        <title>Characterization of Trichome-Expressed BAHD Acyltransferases in Petunia axillaris Reveals Distinct Acylsugar Assembly Mechanisms within the Solanaceae.</title>
        <authorList>
            <person name="Nadakuduti S.S."/>
            <person name="Uebler J.B."/>
            <person name="Liu X."/>
            <person name="Jones A.D."/>
            <person name="Barry C.S."/>
        </authorList>
    </citation>
    <scope>NUCLEOTIDE SEQUENCE</scope>
    <source>
        <tissue evidence="5">Trichome</tissue>
    </source>
</reference>
<proteinExistence type="evidence at transcript level"/>
<organism evidence="5">
    <name type="scientific">Petunia axillaris</name>
    <name type="common">Large white petunia</name>
    <name type="synonym">Nicotiana axillaris</name>
    <dbReference type="NCBI Taxonomy" id="33119"/>
    <lineage>
        <taxon>Eukaryota</taxon>
        <taxon>Viridiplantae</taxon>
        <taxon>Streptophyta</taxon>
        <taxon>Embryophyta</taxon>
        <taxon>Tracheophyta</taxon>
        <taxon>Spermatophyta</taxon>
        <taxon>Magnoliopsida</taxon>
        <taxon>eudicotyledons</taxon>
        <taxon>Gunneridae</taxon>
        <taxon>Pentapetalae</taxon>
        <taxon>asterids</taxon>
        <taxon>lamiids</taxon>
        <taxon>Solanales</taxon>
        <taxon>Solanaceae</taxon>
        <taxon>Petunioideae</taxon>
        <taxon>Petunia</taxon>
    </lineage>
</organism>
<evidence type="ECO:0000256" key="1">
    <source>
        <dbReference type="ARBA" id="ARBA00004913"/>
    </source>
</evidence>
<comment type="pathway">
    <text evidence="1">Alkaloid biosynthesis.</text>
</comment>
<dbReference type="AlphaFoldDB" id="A0A288PMY3"/>
<dbReference type="InterPro" id="IPR023213">
    <property type="entry name" value="CAT-like_dom_sf"/>
</dbReference>
<comment type="similarity">
    <text evidence="2">Belongs to the plant acyltransferase family.</text>
</comment>
<evidence type="ECO:0000256" key="4">
    <source>
        <dbReference type="ARBA" id="ARBA00023315"/>
    </source>
</evidence>
<keyword evidence="3 5" id="KW-0808">Transferase</keyword>